<dbReference type="OrthoDB" id="2359652at2759"/>
<dbReference type="PROSITE" id="PS50097">
    <property type="entry name" value="BTB"/>
    <property type="match status" value="1"/>
</dbReference>
<name>A0A9P6RLR7_9FUNG</name>
<gene>
    <name evidence="2" type="ORF">BGZ97_011131</name>
</gene>
<keyword evidence="3" id="KW-1185">Reference proteome</keyword>
<comment type="caution">
    <text evidence="2">The sequence shown here is derived from an EMBL/GenBank/DDBJ whole genome shotgun (WGS) entry which is preliminary data.</text>
</comment>
<evidence type="ECO:0000259" key="1">
    <source>
        <dbReference type="PROSITE" id="PS50097"/>
    </source>
</evidence>
<evidence type="ECO:0000313" key="2">
    <source>
        <dbReference type="EMBL" id="KAG0321486.1"/>
    </source>
</evidence>
<dbReference type="AlphaFoldDB" id="A0A9P6RLR7"/>
<evidence type="ECO:0000313" key="3">
    <source>
        <dbReference type="Proteomes" id="UP000823405"/>
    </source>
</evidence>
<reference evidence="2" key="1">
    <citation type="journal article" date="2020" name="Fungal Divers.">
        <title>Resolving the Mortierellaceae phylogeny through synthesis of multi-gene phylogenetics and phylogenomics.</title>
        <authorList>
            <person name="Vandepol N."/>
            <person name="Liber J."/>
            <person name="Desiro A."/>
            <person name="Na H."/>
            <person name="Kennedy M."/>
            <person name="Barry K."/>
            <person name="Grigoriev I.V."/>
            <person name="Miller A.N."/>
            <person name="O'Donnell K."/>
            <person name="Stajich J.E."/>
            <person name="Bonito G."/>
        </authorList>
    </citation>
    <scope>NUCLEOTIDE SEQUENCE</scope>
    <source>
        <strain evidence="2">NVP60</strain>
    </source>
</reference>
<dbReference type="Pfam" id="PF00651">
    <property type="entry name" value="BTB"/>
    <property type="match status" value="1"/>
</dbReference>
<feature type="domain" description="BTB" evidence="1">
    <location>
        <begin position="146"/>
        <end position="198"/>
    </location>
</feature>
<dbReference type="Gene3D" id="3.30.710.10">
    <property type="entry name" value="Potassium Channel Kv1.1, Chain A"/>
    <property type="match status" value="1"/>
</dbReference>
<dbReference type="EMBL" id="JAAAIN010000061">
    <property type="protein sequence ID" value="KAG0321486.1"/>
    <property type="molecule type" value="Genomic_DNA"/>
</dbReference>
<sequence length="375" mass="42538">MNGPESDQNYGSTLSFSVLCSTFDVSEESPNTQTKTRVFDKCSSNLSQYGCWHCVFTETQRKNKAGIELNLSLTWQSDKNSLEPSSSSFDQQGTIAGQQGVVSNAQELISRIQSIKLRSDSTLSELLVDRLDGRRISEGDTIQGDSQYFAQRLTEATEEKATRGSPFYGALCNITEFTPQVFRAMLRYLYTGRLRLKRRDEEAQRRTTLETAQNESWTARTAVAGVYTHDAFETEERRMKRREEPGAVYFEDLYRISERYEIPTLKTLSLKAMQCSLNLSVAISLLAKCRPESKGEEGEERDNDVSCRNPEVVLNSLQWAMAKDSVKEYIQFFGTEVTTSATDVVPGQDLSIEERNDMITSLGDDILSNLYRFWE</sequence>
<protein>
    <recommendedName>
        <fullName evidence="1">BTB domain-containing protein</fullName>
    </recommendedName>
</protein>
<organism evidence="2 3">
    <name type="scientific">Linnemannia gamsii</name>
    <dbReference type="NCBI Taxonomy" id="64522"/>
    <lineage>
        <taxon>Eukaryota</taxon>
        <taxon>Fungi</taxon>
        <taxon>Fungi incertae sedis</taxon>
        <taxon>Mucoromycota</taxon>
        <taxon>Mortierellomycotina</taxon>
        <taxon>Mortierellomycetes</taxon>
        <taxon>Mortierellales</taxon>
        <taxon>Mortierellaceae</taxon>
        <taxon>Linnemannia</taxon>
    </lineage>
</organism>
<dbReference type="InterPro" id="IPR000210">
    <property type="entry name" value="BTB/POZ_dom"/>
</dbReference>
<accession>A0A9P6RLR7</accession>
<dbReference type="CDD" id="cd18186">
    <property type="entry name" value="BTB_POZ_ZBTB_KLHL-like"/>
    <property type="match status" value="1"/>
</dbReference>
<dbReference type="Proteomes" id="UP000823405">
    <property type="component" value="Unassembled WGS sequence"/>
</dbReference>
<dbReference type="InterPro" id="IPR011333">
    <property type="entry name" value="SKP1/BTB/POZ_sf"/>
</dbReference>
<proteinExistence type="predicted"/>